<keyword evidence="2" id="KW-0812">Transmembrane</keyword>
<feature type="compositionally biased region" description="Polar residues" evidence="1">
    <location>
        <begin position="169"/>
        <end position="179"/>
    </location>
</feature>
<feature type="region of interest" description="Disordered" evidence="1">
    <location>
        <begin position="109"/>
        <end position="133"/>
    </location>
</feature>
<accession>A0A0L6ULX3</accession>
<reference evidence="3 4" key="1">
    <citation type="submission" date="2015-08" db="EMBL/GenBank/DDBJ databases">
        <title>Next Generation Sequencing and Analysis of the Genome of Puccinia sorghi L Schw, the Causal Agent of Maize Common Rust.</title>
        <authorList>
            <person name="Rochi L."/>
            <person name="Burguener G."/>
            <person name="Darino M."/>
            <person name="Turjanski A."/>
            <person name="Kreff E."/>
            <person name="Dieguez M.J."/>
            <person name="Sacco F."/>
        </authorList>
    </citation>
    <scope>NUCLEOTIDE SEQUENCE [LARGE SCALE GENOMIC DNA]</scope>
    <source>
        <strain evidence="3 4">RO10H11247</strain>
    </source>
</reference>
<dbReference type="VEuPathDB" id="FungiDB:VP01_496g18"/>
<dbReference type="AlphaFoldDB" id="A0A0L6ULX3"/>
<name>A0A0L6ULX3_9BASI</name>
<sequence length="369" mass="40790">MPKIHPLTLNIGCASSFFHVGQVATAAVFRKREPQKTNPENGTAGIASSTSDKAPLVVYASDSTPTPSPTITNRSVLLVALSGASAFSLITLAFVMIYRRYKAHKFGISRSGEGRPSGLGRGSNVQKSQIRHVTHDEQKRYRSLFGVPAGYLRPKSLAPQPTIHALQTAVRSSAGSSSQDDYESKHGKKSSSSLEMHDGGEAIFYQISPTESEFYIDRSRQTRVVSIVDDSPRQIWNLRSTSVNNELPISYFSHRLPALVARLKSIKPKTSYRSKSIKRTHTSSRVKPLQLDLKALAKVDSIQPEARSPSIISTPPSLIKSPSDEDFWMQKPLDLTILTERLECHATAQPPTFRGRADSYYWKSPPKLE</sequence>
<feature type="transmembrane region" description="Helical" evidence="2">
    <location>
        <begin position="76"/>
        <end position="98"/>
    </location>
</feature>
<evidence type="ECO:0000313" key="4">
    <source>
        <dbReference type="Proteomes" id="UP000037035"/>
    </source>
</evidence>
<dbReference type="EMBL" id="LAVV01010131">
    <property type="protein sequence ID" value="KNZ49519.1"/>
    <property type="molecule type" value="Genomic_DNA"/>
</dbReference>
<proteinExistence type="predicted"/>
<evidence type="ECO:0000256" key="2">
    <source>
        <dbReference type="SAM" id="Phobius"/>
    </source>
</evidence>
<dbReference type="OrthoDB" id="2499366at2759"/>
<keyword evidence="4" id="KW-1185">Reference proteome</keyword>
<keyword evidence="2" id="KW-1133">Transmembrane helix</keyword>
<evidence type="ECO:0000256" key="1">
    <source>
        <dbReference type="SAM" id="MobiDB-lite"/>
    </source>
</evidence>
<keyword evidence="2" id="KW-0472">Membrane</keyword>
<protein>
    <submittedName>
        <fullName evidence="3">Uncharacterized protein</fullName>
    </submittedName>
</protein>
<gene>
    <name evidence="3" type="ORF">VP01_496g18</name>
</gene>
<comment type="caution">
    <text evidence="3">The sequence shown here is derived from an EMBL/GenBank/DDBJ whole genome shotgun (WGS) entry which is preliminary data.</text>
</comment>
<organism evidence="3 4">
    <name type="scientific">Puccinia sorghi</name>
    <dbReference type="NCBI Taxonomy" id="27349"/>
    <lineage>
        <taxon>Eukaryota</taxon>
        <taxon>Fungi</taxon>
        <taxon>Dikarya</taxon>
        <taxon>Basidiomycota</taxon>
        <taxon>Pucciniomycotina</taxon>
        <taxon>Pucciniomycetes</taxon>
        <taxon>Pucciniales</taxon>
        <taxon>Pucciniaceae</taxon>
        <taxon>Puccinia</taxon>
    </lineage>
</organism>
<dbReference type="Proteomes" id="UP000037035">
    <property type="component" value="Unassembled WGS sequence"/>
</dbReference>
<evidence type="ECO:0000313" key="3">
    <source>
        <dbReference type="EMBL" id="KNZ49519.1"/>
    </source>
</evidence>
<feature type="region of interest" description="Disordered" evidence="1">
    <location>
        <begin position="168"/>
        <end position="195"/>
    </location>
</feature>